<feature type="domain" description="BioF2-like acetyltransferase" evidence="2">
    <location>
        <begin position="197"/>
        <end position="319"/>
    </location>
</feature>
<proteinExistence type="predicted"/>
<dbReference type="GO" id="GO:0016740">
    <property type="term" value="F:transferase activity"/>
    <property type="evidence" value="ECO:0007669"/>
    <property type="project" value="UniProtKB-KW"/>
</dbReference>
<dbReference type="SUPFAM" id="SSF55729">
    <property type="entry name" value="Acyl-CoA N-acyltransferases (Nat)"/>
    <property type="match status" value="1"/>
</dbReference>
<dbReference type="InterPro" id="IPR016181">
    <property type="entry name" value="Acyl_CoA_acyltransferase"/>
</dbReference>
<keyword evidence="4" id="KW-1185">Reference proteome</keyword>
<sequence length="398" mass="43650">MPVPTVTLPVSTGAPPARGAPHVSSREPTALLRPLAELSPAERAAWARLCERSAPPNPFWHPDLVEAAAGLLFDRERAALLVAVQGREWVGCLPIELVLRRPRCVVRALVHPYCFNATPLVAGARPAAVARALASALVELRPAAVWLPDLVDCRASRALLSGLLAQGDYQVVFERRWERSLLSRAVASSRPADRLARKLRAELRRRLRRLEEYSQGTVAAVLRSPDRATLQTILTLEASGWKGSAGSAIACDQRHVTFFTTVLRRFAARDALFLVTLEAAGRPVAFASALAAGGQLFGFKRGYDAELARFAPGRLLDLEFERLFLETRREQLVDSCCSVDNDAMAPLWPDRRAMRSLLLARRGLAGSAAQLAFSAVRCARRAADVRGQRRARPCPRPR</sequence>
<evidence type="ECO:0000256" key="1">
    <source>
        <dbReference type="SAM" id="MobiDB-lite"/>
    </source>
</evidence>
<name>A0A1H6FJH7_THEAL</name>
<dbReference type="AlphaFoldDB" id="A0A1H6FJH7"/>
<dbReference type="RefSeq" id="WP_093115778.1">
    <property type="nucleotide sequence ID" value="NZ_FNWJ01000001.1"/>
</dbReference>
<gene>
    <name evidence="3" type="ORF">SAMN02745716_0413</name>
</gene>
<keyword evidence="3" id="KW-0808">Transferase</keyword>
<protein>
    <submittedName>
        <fullName evidence="3">Acetyltransferase involved in cellulose biosynthesis, CelD/BcsL family</fullName>
    </submittedName>
</protein>
<dbReference type="EMBL" id="FNWJ01000001">
    <property type="protein sequence ID" value="SEH10552.1"/>
    <property type="molecule type" value="Genomic_DNA"/>
</dbReference>
<dbReference type="Proteomes" id="UP000222056">
    <property type="component" value="Unassembled WGS sequence"/>
</dbReference>
<evidence type="ECO:0000313" key="4">
    <source>
        <dbReference type="Proteomes" id="UP000222056"/>
    </source>
</evidence>
<accession>A0A1H6FJH7</accession>
<dbReference type="STRING" id="29539.SAMN02745716_0413"/>
<feature type="region of interest" description="Disordered" evidence="1">
    <location>
        <begin position="1"/>
        <end position="25"/>
    </location>
</feature>
<organism evidence="3 4">
    <name type="scientific">Thermoleophilum album</name>
    <dbReference type="NCBI Taxonomy" id="29539"/>
    <lineage>
        <taxon>Bacteria</taxon>
        <taxon>Bacillati</taxon>
        <taxon>Actinomycetota</taxon>
        <taxon>Thermoleophilia</taxon>
        <taxon>Thermoleophilales</taxon>
        <taxon>Thermoleophilaceae</taxon>
        <taxon>Thermoleophilum</taxon>
    </lineage>
</organism>
<evidence type="ECO:0000259" key="2">
    <source>
        <dbReference type="Pfam" id="PF13480"/>
    </source>
</evidence>
<evidence type="ECO:0000313" key="3">
    <source>
        <dbReference type="EMBL" id="SEH10552.1"/>
    </source>
</evidence>
<dbReference type="InterPro" id="IPR038740">
    <property type="entry name" value="BioF2-like_GNAT_dom"/>
</dbReference>
<dbReference type="Pfam" id="PF13480">
    <property type="entry name" value="Acetyltransf_6"/>
    <property type="match status" value="1"/>
</dbReference>
<dbReference type="OrthoDB" id="4816997at2"/>
<reference evidence="4" key="1">
    <citation type="submission" date="2016-10" db="EMBL/GenBank/DDBJ databases">
        <authorList>
            <person name="Varghese N."/>
            <person name="Submissions S."/>
        </authorList>
    </citation>
    <scope>NUCLEOTIDE SEQUENCE [LARGE SCALE GENOMIC DNA]</scope>
    <source>
        <strain evidence="4">ATCC 35263</strain>
    </source>
</reference>